<keyword evidence="4" id="KW-1015">Disulfide bond</keyword>
<sequence>MSHMMNARGQGIMRPQSGIEVWMLPPEWHEVDSPAPEGKAGCTLGMTPRSWPSKVCPPRTLTLGGTPTQLLLFGCRYQGLKESCFPALLDQFASSHQCNTFCEMLGLKPLKGPEAAHSQAKAKGSKSPSAGRKGPQLSPQPQKKGPPSPQGARKSAPSSKATPQASEAVTTQLLGQPPIQEGGPKAQGMR</sequence>
<evidence type="ECO:0000256" key="3">
    <source>
        <dbReference type="ARBA" id="ARBA00022777"/>
    </source>
</evidence>
<reference evidence="8 9" key="1">
    <citation type="submission" date="2017-08" db="EMBL/GenBank/DDBJ databases">
        <title>USMARCv1.0.</title>
        <authorList>
            <person name="Hannum G.I."/>
            <person name="Koren S."/>
            <person name="Schroeder S.G."/>
            <person name="Chin S.C."/>
            <person name="Nonneman D.J."/>
            <person name="Becker S.A."/>
            <person name="Rosen B.D."/>
            <person name="Bickhart D.M."/>
            <person name="Putnam N.H."/>
            <person name="Green R.E."/>
            <person name="Tuggle C.K."/>
            <person name="Liu H."/>
            <person name="Rohrer G.A."/>
            <person name="Warr A."/>
            <person name="Hall R."/>
            <person name="Kim K."/>
            <person name="Hume D.A."/>
            <person name="Talbot R."/>
            <person name="Chow W."/>
            <person name="Howe K."/>
            <person name="Schwartz A.S."/>
            <person name="Watson M."/>
            <person name="Archibald A.L."/>
            <person name="Phillippy A.M."/>
            <person name="Smith T.P.L."/>
        </authorList>
    </citation>
    <scope>NUCLEOTIDE SEQUENCE [LARGE SCALE GENOMIC DNA]</scope>
</reference>
<name>A0A4X1UL37_PIG</name>
<evidence type="ECO:0000256" key="4">
    <source>
        <dbReference type="ARBA" id="ARBA00023157"/>
    </source>
</evidence>
<dbReference type="InterPro" id="IPR004166">
    <property type="entry name" value="a-kinase_dom"/>
</dbReference>
<organism evidence="8 9">
    <name type="scientific">Sus scrofa</name>
    <name type="common">Pig</name>
    <dbReference type="NCBI Taxonomy" id="9823"/>
    <lineage>
        <taxon>Eukaryota</taxon>
        <taxon>Metazoa</taxon>
        <taxon>Chordata</taxon>
        <taxon>Craniata</taxon>
        <taxon>Vertebrata</taxon>
        <taxon>Euteleostomi</taxon>
        <taxon>Mammalia</taxon>
        <taxon>Eutheria</taxon>
        <taxon>Laurasiatheria</taxon>
        <taxon>Artiodactyla</taxon>
        <taxon>Suina</taxon>
        <taxon>Suidae</taxon>
        <taxon>Sus</taxon>
    </lineage>
</organism>
<evidence type="ECO:0000256" key="2">
    <source>
        <dbReference type="ARBA" id="ARBA00022679"/>
    </source>
</evidence>
<reference evidence="8" key="2">
    <citation type="submission" date="2025-08" db="UniProtKB">
        <authorList>
            <consortium name="Ensembl"/>
        </authorList>
    </citation>
    <scope>IDENTIFICATION</scope>
</reference>
<dbReference type="PANTHER" id="PTHR47091:SF1">
    <property type="entry name" value="ALPHA-PROTEIN KINASE 3"/>
    <property type="match status" value="1"/>
</dbReference>
<feature type="compositionally biased region" description="Low complexity" evidence="6">
    <location>
        <begin position="133"/>
        <end position="143"/>
    </location>
</feature>
<dbReference type="Gene3D" id="3.20.200.10">
    <property type="entry name" value="MHCK/EF2 kinase"/>
    <property type="match status" value="1"/>
</dbReference>
<proteinExistence type="predicted"/>
<protein>
    <recommendedName>
        <fullName evidence="7">Alpha-type protein kinase domain-containing protein</fullName>
    </recommendedName>
</protein>
<evidence type="ECO:0000256" key="1">
    <source>
        <dbReference type="ARBA" id="ARBA00022527"/>
    </source>
</evidence>
<keyword evidence="3" id="KW-0418">Kinase</keyword>
<evidence type="ECO:0000256" key="5">
    <source>
        <dbReference type="ARBA" id="ARBA00023319"/>
    </source>
</evidence>
<dbReference type="PROSITE" id="PS51158">
    <property type="entry name" value="ALPHA_KINASE"/>
    <property type="match status" value="1"/>
</dbReference>
<dbReference type="Ensembl" id="ENSSSCT00070034832.1">
    <property type="protein sequence ID" value="ENSSSCP00070029108.1"/>
    <property type="gene ID" value="ENSSSCG00070017645.1"/>
</dbReference>
<keyword evidence="1" id="KW-0723">Serine/threonine-protein kinase</keyword>
<evidence type="ECO:0000313" key="9">
    <source>
        <dbReference type="Proteomes" id="UP000314985"/>
    </source>
</evidence>
<keyword evidence="2" id="KW-0808">Transferase</keyword>
<dbReference type="GO" id="GO:0004674">
    <property type="term" value="F:protein serine/threonine kinase activity"/>
    <property type="evidence" value="ECO:0007669"/>
    <property type="project" value="UniProtKB-KW"/>
</dbReference>
<evidence type="ECO:0000259" key="7">
    <source>
        <dbReference type="PROSITE" id="PS51158"/>
    </source>
</evidence>
<evidence type="ECO:0000313" key="8">
    <source>
        <dbReference type="Ensembl" id="ENSSSCP00070029108.1"/>
    </source>
</evidence>
<keyword evidence="5" id="KW-0393">Immunoglobulin domain</keyword>
<feature type="region of interest" description="Disordered" evidence="6">
    <location>
        <begin position="113"/>
        <end position="190"/>
    </location>
</feature>
<evidence type="ECO:0000256" key="6">
    <source>
        <dbReference type="SAM" id="MobiDB-lite"/>
    </source>
</evidence>
<feature type="compositionally biased region" description="Polar residues" evidence="6">
    <location>
        <begin position="156"/>
        <end position="174"/>
    </location>
</feature>
<dbReference type="GO" id="GO:0005524">
    <property type="term" value="F:ATP binding"/>
    <property type="evidence" value="ECO:0007669"/>
    <property type="project" value="InterPro"/>
</dbReference>
<dbReference type="Proteomes" id="UP000314985">
    <property type="component" value="Chromosome 7"/>
</dbReference>
<dbReference type="PANTHER" id="PTHR47091">
    <property type="entry name" value="ALPHA-PROTEIN KINASE 2-RELATED"/>
    <property type="match status" value="1"/>
</dbReference>
<accession>A0A4X1UL37</accession>
<dbReference type="AlphaFoldDB" id="A0A4X1UL37"/>
<feature type="domain" description="Alpha-type protein kinase" evidence="7">
    <location>
        <begin position="1"/>
        <end position="110"/>
    </location>
</feature>